<feature type="compositionally biased region" description="Low complexity" evidence="1">
    <location>
        <begin position="164"/>
        <end position="178"/>
    </location>
</feature>
<name>A0ABD2LB95_9BILA</name>
<feature type="compositionally biased region" description="Polar residues" evidence="1">
    <location>
        <begin position="309"/>
        <end position="324"/>
    </location>
</feature>
<feature type="region of interest" description="Disordered" evidence="1">
    <location>
        <begin position="26"/>
        <end position="88"/>
    </location>
</feature>
<protein>
    <submittedName>
        <fullName evidence="3">Uncharacterized protein</fullName>
    </submittedName>
</protein>
<proteinExistence type="predicted"/>
<sequence length="773" mass="86376">MHSKFGLCFLLLFVIAWAIASPKKGSQVEQTWRRGVTAKKTSPKSASEMSDRRRAANAPAEKSRRPKANDGTASKQRLAGKSANRQSIDEHFLEAAANSLMSLSEERDEAEQSRHQSQTPSKRQRLVKAANKQQKQQKKPETPRRKLILYSSDEEDEQMPQRTLSATGSSPSNLSSAANASVPLFSRRMDNSSTAQNEHAQCIDVLQKQLGDLMQGDTASGEEGLRHGRQVVAQQQLMARKIAQLSSPQRPATSDGDASSAAHSRKMGRHQQKPSPSSGQSTDTERKQLLSAIISPLRPRPPPLASPADSSQMRVAQRNANATTAAGRHRPTSAVAGSLFTSPTNGTSTPSRPPLNSEWLMEIKNEMLNKLAEVEDAFPRKNDALRHGKPTPEQLKEIMIKMIKESIAAVGFEPTDYLDSKVISEQMTTNGDNTLLEKKATAFTEALALKILRGKVKTSAEMINHMRVKLGGDKFIKKILDETAVESAEFESQIGYENIAEMPETGTGTLLFTYIRLNIKLINAIKLACGRDNAGKFTALYNLSRWPSKVSQMFVEIMMTNAQKQPQGFASPQQIKWLARVFELESTIESAKLVIRIALPPILIEKWVDDENWAVLKEKLKSMDMENFMAYHDVRPWFGCKFAATVCDNWGYRFGNKTVQSLTESFTEQTAGQSEPDNLVELLTLFNQMLTTLSDEKFDVVKTQKIKRERKITRKMLEICRIIFDAKFDWIKKLVIDKIWTLDQRIKRQRSFGGGAKTTEGSAEIDQFSKNGN</sequence>
<feature type="signal peptide" evidence="2">
    <location>
        <begin position="1"/>
        <end position="20"/>
    </location>
</feature>
<organism evidence="3 4">
    <name type="scientific">Heterodera trifolii</name>
    <dbReference type="NCBI Taxonomy" id="157864"/>
    <lineage>
        <taxon>Eukaryota</taxon>
        <taxon>Metazoa</taxon>
        <taxon>Ecdysozoa</taxon>
        <taxon>Nematoda</taxon>
        <taxon>Chromadorea</taxon>
        <taxon>Rhabditida</taxon>
        <taxon>Tylenchina</taxon>
        <taxon>Tylenchomorpha</taxon>
        <taxon>Tylenchoidea</taxon>
        <taxon>Heteroderidae</taxon>
        <taxon>Heteroderinae</taxon>
        <taxon>Heterodera</taxon>
    </lineage>
</organism>
<feature type="region of interest" description="Disordered" evidence="1">
    <location>
        <begin position="752"/>
        <end position="773"/>
    </location>
</feature>
<dbReference type="AlphaFoldDB" id="A0ABD2LB95"/>
<gene>
    <name evidence="3" type="ORF">niasHT_018521</name>
</gene>
<evidence type="ECO:0000256" key="2">
    <source>
        <dbReference type="SAM" id="SignalP"/>
    </source>
</evidence>
<evidence type="ECO:0000313" key="3">
    <source>
        <dbReference type="EMBL" id="KAL3112428.1"/>
    </source>
</evidence>
<feature type="compositionally biased region" description="Basic residues" evidence="1">
    <location>
        <begin position="263"/>
        <end position="272"/>
    </location>
</feature>
<dbReference type="EMBL" id="JBICBT010000471">
    <property type="protein sequence ID" value="KAL3112428.1"/>
    <property type="molecule type" value="Genomic_DNA"/>
</dbReference>
<evidence type="ECO:0000256" key="1">
    <source>
        <dbReference type="SAM" id="MobiDB-lite"/>
    </source>
</evidence>
<evidence type="ECO:0000313" key="4">
    <source>
        <dbReference type="Proteomes" id="UP001620626"/>
    </source>
</evidence>
<keyword evidence="2" id="KW-0732">Signal</keyword>
<feature type="region of interest" description="Disordered" evidence="1">
    <location>
        <begin position="244"/>
        <end position="354"/>
    </location>
</feature>
<feature type="region of interest" description="Disordered" evidence="1">
    <location>
        <begin position="103"/>
        <end position="178"/>
    </location>
</feature>
<keyword evidence="4" id="KW-1185">Reference proteome</keyword>
<feature type="chain" id="PRO_5044859001" evidence="2">
    <location>
        <begin position="21"/>
        <end position="773"/>
    </location>
</feature>
<feature type="compositionally biased region" description="Polar residues" evidence="1">
    <location>
        <begin position="273"/>
        <end position="282"/>
    </location>
</feature>
<reference evidence="3 4" key="1">
    <citation type="submission" date="2024-10" db="EMBL/GenBank/DDBJ databases">
        <authorList>
            <person name="Kim D."/>
        </authorList>
    </citation>
    <scope>NUCLEOTIDE SEQUENCE [LARGE SCALE GENOMIC DNA]</scope>
    <source>
        <strain evidence="3">BH-2024</strain>
    </source>
</reference>
<feature type="compositionally biased region" description="Polar residues" evidence="1">
    <location>
        <begin position="39"/>
        <end position="48"/>
    </location>
</feature>
<feature type="compositionally biased region" description="Polar residues" evidence="1">
    <location>
        <begin position="339"/>
        <end position="350"/>
    </location>
</feature>
<comment type="caution">
    <text evidence="3">The sequence shown here is derived from an EMBL/GenBank/DDBJ whole genome shotgun (WGS) entry which is preliminary data.</text>
</comment>
<dbReference type="Proteomes" id="UP001620626">
    <property type="component" value="Unassembled WGS sequence"/>
</dbReference>
<accession>A0ABD2LB95</accession>